<proteinExistence type="predicted"/>
<sequence length="173" mass="18646">MKKLMAAVLGITLVLAMLTGGTFAYMTAQAENMDNTITTGNMCIGTDPEPFLTVNGAMPGGPAYESTVTVFTNTPTKFFYKVKSVRQVGTSTKLWNAVMVQITDSVTGEVWLGNLNGLQTGWLARESGVPGGGPGNGRKINFKVWIPQEADVDAETTATIKFMFEAEQWRPAL</sequence>
<dbReference type="Pfam" id="PF12389">
    <property type="entry name" value="Peptidase_M73"/>
    <property type="match status" value="1"/>
</dbReference>
<accession>A0A1F2UGR8</accession>
<dbReference type="AlphaFoldDB" id="A0A1F2UGR8"/>
<protein>
    <recommendedName>
        <fullName evidence="4">Camelysin metallo-endopeptidase</fullName>
    </recommendedName>
</protein>
<name>A0A1F2UGR8_9ACTN</name>
<keyword evidence="1" id="KW-0732">Signal</keyword>
<feature type="signal peptide" evidence="1">
    <location>
        <begin position="1"/>
        <end position="24"/>
    </location>
</feature>
<comment type="caution">
    <text evidence="2">The sequence shown here is derived from an EMBL/GenBank/DDBJ whole genome shotgun (WGS) entry which is preliminary data.</text>
</comment>
<reference evidence="2 3" key="1">
    <citation type="journal article" date="2016" name="Nat. Commun.">
        <title>Thousands of microbial genomes shed light on interconnected biogeochemical processes in an aquifer system.</title>
        <authorList>
            <person name="Anantharaman K."/>
            <person name="Brown C.T."/>
            <person name="Hug L.A."/>
            <person name="Sharon I."/>
            <person name="Castelle C.J."/>
            <person name="Probst A.J."/>
            <person name="Thomas B.C."/>
            <person name="Singh A."/>
            <person name="Wilkins M.J."/>
            <person name="Karaoz U."/>
            <person name="Brodie E.L."/>
            <person name="Williams K.H."/>
            <person name="Hubbard S.S."/>
            <person name="Banfield J.F."/>
        </authorList>
    </citation>
    <scope>NUCLEOTIDE SEQUENCE [LARGE SCALE GENOMIC DNA]</scope>
</reference>
<dbReference type="Proteomes" id="UP000178086">
    <property type="component" value="Unassembled WGS sequence"/>
</dbReference>
<evidence type="ECO:0000256" key="1">
    <source>
        <dbReference type="SAM" id="SignalP"/>
    </source>
</evidence>
<evidence type="ECO:0000313" key="2">
    <source>
        <dbReference type="EMBL" id="OFW32232.1"/>
    </source>
</evidence>
<organism evidence="2 3">
    <name type="scientific">Candidatus Aquicultor primus</name>
    <dbReference type="NCBI Taxonomy" id="1797195"/>
    <lineage>
        <taxon>Bacteria</taxon>
        <taxon>Bacillati</taxon>
        <taxon>Actinomycetota</taxon>
        <taxon>Candidatus Aquicultoria</taxon>
        <taxon>Candidatus Aquicultorales</taxon>
        <taxon>Candidatus Aquicultoraceae</taxon>
        <taxon>Candidatus Aquicultor</taxon>
    </lineage>
</organism>
<dbReference type="InterPro" id="IPR022121">
    <property type="entry name" value="Peptidase_M73_camelysin"/>
</dbReference>
<dbReference type="EMBL" id="MELI01000103">
    <property type="protein sequence ID" value="OFW32232.1"/>
    <property type="molecule type" value="Genomic_DNA"/>
</dbReference>
<feature type="chain" id="PRO_5009483038" description="Camelysin metallo-endopeptidase" evidence="1">
    <location>
        <begin position="25"/>
        <end position="173"/>
    </location>
</feature>
<dbReference type="InterPro" id="IPR023833">
    <property type="entry name" value="Signal_pept_SipW-depend-type"/>
</dbReference>
<evidence type="ECO:0000313" key="3">
    <source>
        <dbReference type="Proteomes" id="UP000178086"/>
    </source>
</evidence>
<gene>
    <name evidence="2" type="ORF">A2074_05730</name>
</gene>
<dbReference type="NCBIfam" id="TIGR04088">
    <property type="entry name" value="cognate_SipW"/>
    <property type="match status" value="1"/>
</dbReference>
<evidence type="ECO:0008006" key="4">
    <source>
        <dbReference type="Google" id="ProtNLM"/>
    </source>
</evidence>